<keyword evidence="6 11" id="KW-0548">Nucleotidyltransferase</keyword>
<comment type="function">
    <text evidence="1 11">Catalyzes the reversible adenylation of nicotinate mononucleotide (NaMN) to nicotinic acid adenine dinucleotide (NaAD).</text>
</comment>
<evidence type="ECO:0000256" key="7">
    <source>
        <dbReference type="ARBA" id="ARBA00022741"/>
    </source>
</evidence>
<dbReference type="EC" id="2.7.7.18" evidence="11"/>
<evidence type="ECO:0000256" key="3">
    <source>
        <dbReference type="ARBA" id="ARBA00009014"/>
    </source>
</evidence>
<gene>
    <name evidence="11 13" type="primary">nadD</name>
    <name evidence="13" type="ORF">JZM60_03895</name>
</gene>
<evidence type="ECO:0000313" key="13">
    <source>
        <dbReference type="EMBL" id="QSV46431.1"/>
    </source>
</evidence>
<dbReference type="NCBIfam" id="TIGR00125">
    <property type="entry name" value="cyt_tran_rel"/>
    <property type="match status" value="1"/>
</dbReference>
<dbReference type="InterPro" id="IPR005248">
    <property type="entry name" value="NadD/NMNAT"/>
</dbReference>
<evidence type="ECO:0000256" key="11">
    <source>
        <dbReference type="HAMAP-Rule" id="MF_00244"/>
    </source>
</evidence>
<evidence type="ECO:0000256" key="9">
    <source>
        <dbReference type="ARBA" id="ARBA00023027"/>
    </source>
</evidence>
<dbReference type="GO" id="GO:0004515">
    <property type="term" value="F:nicotinate-nucleotide adenylyltransferase activity"/>
    <property type="evidence" value="ECO:0007669"/>
    <property type="project" value="UniProtKB-EC"/>
</dbReference>
<keyword evidence="4 11" id="KW-0662">Pyridine nucleotide biosynthesis</keyword>
<dbReference type="Pfam" id="PF01467">
    <property type="entry name" value="CTP_transf_like"/>
    <property type="match status" value="1"/>
</dbReference>
<evidence type="ECO:0000256" key="1">
    <source>
        <dbReference type="ARBA" id="ARBA00002324"/>
    </source>
</evidence>
<evidence type="ECO:0000256" key="2">
    <source>
        <dbReference type="ARBA" id="ARBA00005019"/>
    </source>
</evidence>
<dbReference type="NCBIfam" id="NF000840">
    <property type="entry name" value="PRK00071.1-3"/>
    <property type="match status" value="1"/>
</dbReference>
<keyword evidence="14" id="KW-1185">Reference proteome</keyword>
<protein>
    <recommendedName>
        <fullName evidence="11">Probable nicotinate-nucleotide adenylyltransferase</fullName>
        <ecNumber evidence="11">2.7.7.18</ecNumber>
    </recommendedName>
    <alternativeName>
        <fullName evidence="11">Deamido-NAD(+) diphosphorylase</fullName>
    </alternativeName>
    <alternativeName>
        <fullName evidence="11">Deamido-NAD(+) pyrophosphorylase</fullName>
    </alternativeName>
    <alternativeName>
        <fullName evidence="11">Nicotinate mononucleotide adenylyltransferase</fullName>
        <shortName evidence="11">NaMN adenylyltransferase</shortName>
    </alternativeName>
</protein>
<dbReference type="InterPro" id="IPR004821">
    <property type="entry name" value="Cyt_trans-like"/>
</dbReference>
<evidence type="ECO:0000256" key="8">
    <source>
        <dbReference type="ARBA" id="ARBA00022840"/>
    </source>
</evidence>
<comment type="similarity">
    <text evidence="3 11">Belongs to the NadD family.</text>
</comment>
<evidence type="ECO:0000256" key="5">
    <source>
        <dbReference type="ARBA" id="ARBA00022679"/>
    </source>
</evidence>
<dbReference type="RefSeq" id="WP_207164212.1">
    <property type="nucleotide sequence ID" value="NZ_CP071382.1"/>
</dbReference>
<dbReference type="HAMAP" id="MF_00244">
    <property type="entry name" value="NaMN_adenylyltr"/>
    <property type="match status" value="1"/>
</dbReference>
<feature type="domain" description="Cytidyltransferase-like" evidence="12">
    <location>
        <begin position="5"/>
        <end position="186"/>
    </location>
</feature>
<dbReference type="PANTHER" id="PTHR39321">
    <property type="entry name" value="NICOTINATE-NUCLEOTIDE ADENYLYLTRANSFERASE-RELATED"/>
    <property type="match status" value="1"/>
</dbReference>
<keyword evidence="8 11" id="KW-0067">ATP-binding</keyword>
<organism evidence="13 14">
    <name type="scientific">Geobacter benzoatilyticus</name>
    <dbReference type="NCBI Taxonomy" id="2815309"/>
    <lineage>
        <taxon>Bacteria</taxon>
        <taxon>Pseudomonadati</taxon>
        <taxon>Thermodesulfobacteriota</taxon>
        <taxon>Desulfuromonadia</taxon>
        <taxon>Geobacterales</taxon>
        <taxon>Geobacteraceae</taxon>
        <taxon>Geobacter</taxon>
    </lineage>
</organism>
<comment type="pathway">
    <text evidence="2 11">Cofactor biosynthesis; NAD(+) biosynthesis; deamido-NAD(+) from nicotinate D-ribonucleotide: step 1/1.</text>
</comment>
<evidence type="ECO:0000313" key="14">
    <source>
        <dbReference type="Proteomes" id="UP000663651"/>
    </source>
</evidence>
<dbReference type="PANTHER" id="PTHR39321:SF3">
    <property type="entry name" value="PHOSPHOPANTETHEINE ADENYLYLTRANSFERASE"/>
    <property type="match status" value="1"/>
</dbReference>
<dbReference type="CDD" id="cd02165">
    <property type="entry name" value="NMNAT"/>
    <property type="match status" value="1"/>
</dbReference>
<dbReference type="Gene3D" id="3.40.50.620">
    <property type="entry name" value="HUPs"/>
    <property type="match status" value="1"/>
</dbReference>
<keyword evidence="7 11" id="KW-0547">Nucleotide-binding</keyword>
<evidence type="ECO:0000256" key="10">
    <source>
        <dbReference type="ARBA" id="ARBA00048721"/>
    </source>
</evidence>
<reference evidence="13 14" key="1">
    <citation type="submission" date="2021-03" db="EMBL/GenBank/DDBJ databases">
        <title>Geobacter metallireducens gen. nov. sp. nov., a microorganism capable of coupling the complete oxidation of organic compounds to the reduction of iron and other metals.</title>
        <authorList>
            <person name="Li Y."/>
        </authorList>
    </citation>
    <scope>NUCLEOTIDE SEQUENCE [LARGE SCALE GENOMIC DNA]</scope>
    <source>
        <strain evidence="13 14">Jerry-YX</strain>
    </source>
</reference>
<sequence length="216" mass="24187">MKTGILGGTFNPIHYAHLRIAEEVRDKFALDQVIFIPAASPPHKPMAGELPFAVRCEMVRLATRDNPSFAVSDIEGRRPGKSYSIDTLRELRRERPGDEFFFIIGSDSFMDFGSWHEYEAIFSTCNIVAVDRPGALIRDPAAALPVAVAPQFCYHAAGKRLSHRSGYSVYHLAGTPLDISSSAIRNLARQGRSVRYLVPDPVAHYITEQRIYTHDR</sequence>
<keyword evidence="5 11" id="KW-0808">Transferase</keyword>
<dbReference type="Proteomes" id="UP000663651">
    <property type="component" value="Chromosome"/>
</dbReference>
<keyword evidence="9 11" id="KW-0520">NAD</keyword>
<proteinExistence type="inferred from homology"/>
<name>A0ABX7Q5P5_9BACT</name>
<accession>A0ABX7Q5P5</accession>
<dbReference type="SUPFAM" id="SSF52374">
    <property type="entry name" value="Nucleotidylyl transferase"/>
    <property type="match status" value="1"/>
</dbReference>
<dbReference type="EMBL" id="CP071382">
    <property type="protein sequence ID" value="QSV46431.1"/>
    <property type="molecule type" value="Genomic_DNA"/>
</dbReference>
<evidence type="ECO:0000256" key="6">
    <source>
        <dbReference type="ARBA" id="ARBA00022695"/>
    </source>
</evidence>
<evidence type="ECO:0000256" key="4">
    <source>
        <dbReference type="ARBA" id="ARBA00022642"/>
    </source>
</evidence>
<comment type="catalytic activity">
    <reaction evidence="10 11">
        <text>nicotinate beta-D-ribonucleotide + ATP + H(+) = deamido-NAD(+) + diphosphate</text>
        <dbReference type="Rhea" id="RHEA:22860"/>
        <dbReference type="ChEBI" id="CHEBI:15378"/>
        <dbReference type="ChEBI" id="CHEBI:30616"/>
        <dbReference type="ChEBI" id="CHEBI:33019"/>
        <dbReference type="ChEBI" id="CHEBI:57502"/>
        <dbReference type="ChEBI" id="CHEBI:58437"/>
        <dbReference type="EC" id="2.7.7.18"/>
    </reaction>
</comment>
<evidence type="ECO:0000259" key="12">
    <source>
        <dbReference type="Pfam" id="PF01467"/>
    </source>
</evidence>
<dbReference type="NCBIfam" id="TIGR00482">
    <property type="entry name" value="nicotinate (nicotinamide) nucleotide adenylyltransferase"/>
    <property type="match status" value="1"/>
</dbReference>
<dbReference type="InterPro" id="IPR014729">
    <property type="entry name" value="Rossmann-like_a/b/a_fold"/>
</dbReference>